<keyword evidence="2" id="KW-0378">Hydrolase</keyword>
<feature type="signal peptide" evidence="1">
    <location>
        <begin position="1"/>
        <end position="25"/>
    </location>
</feature>
<sequence>MRPLHRWAMAAATLAIGLAQALALAAPPAPPRQPASGPGGRDYSHARVVMSRGGVADREYWIFEPADPAPVQAPVVVFLHGWGAMLPDPYGAWIEHLVRKGNIVVFPRYQATLTTPPRSMTDHAVAAVRQALGQLSSGRHVRPDTRRFAVVGHSLGGVLAANLAVRARYGQLPLPKAVMVVEPGDPPETAIWFARKQPSIMEDYAGIDPGTLLLVVAGDADRTVGERTARTVFTLAQVAAGNKNYVIVHSDRHGRPALVADHYAPAALVPQDAPEAPEITVVPAWMQSVALRLLGLVTGRVDVTRSVGPPDALDYFGFWKLLDALLDAAFYGRCRAVALGDTPEQRFMGTWSDGVPVRPLEVYVTLPPAALPGAPSRAHAGAPEQAGAP</sequence>
<name>A0ABZ1BZA3_9FIRM</name>
<dbReference type="GO" id="GO:0016787">
    <property type="term" value="F:hydrolase activity"/>
    <property type="evidence" value="ECO:0007669"/>
    <property type="project" value="UniProtKB-KW"/>
</dbReference>
<reference evidence="2 3" key="1">
    <citation type="journal article" date="2024" name="Front. Microbiol.">
        <title>Novel thermophilic genera Geochorda gen. nov. and Carboxydochorda gen. nov. from the deep terrestrial subsurface reveal the ecophysiological diversity in the class Limnochordia.</title>
        <authorList>
            <person name="Karnachuk O.V."/>
            <person name="Lukina A.P."/>
            <person name="Avakyan M.R."/>
            <person name="Kadnikov V.V."/>
            <person name="Begmatov S."/>
            <person name="Beletsky A.V."/>
            <person name="Vlasova K.G."/>
            <person name="Novikov A.A."/>
            <person name="Shcherbakova V.A."/>
            <person name="Mardanov A.V."/>
            <person name="Ravin N.V."/>
        </authorList>
    </citation>
    <scope>NUCLEOTIDE SEQUENCE [LARGE SCALE GENOMIC DNA]</scope>
    <source>
        <strain evidence="2 3">L945</strain>
    </source>
</reference>
<proteinExistence type="predicted"/>
<dbReference type="EMBL" id="CP141615">
    <property type="protein sequence ID" value="WRP18068.1"/>
    <property type="molecule type" value="Genomic_DNA"/>
</dbReference>
<keyword evidence="3" id="KW-1185">Reference proteome</keyword>
<dbReference type="InterPro" id="IPR029058">
    <property type="entry name" value="AB_hydrolase_fold"/>
</dbReference>
<accession>A0ABZ1BZA3</accession>
<dbReference type="SUPFAM" id="SSF53474">
    <property type="entry name" value="alpha/beta-Hydrolases"/>
    <property type="match status" value="1"/>
</dbReference>
<organism evidence="2 3">
    <name type="scientific">Carboxydichorda subterranea</name>
    <dbReference type="NCBI Taxonomy" id="3109565"/>
    <lineage>
        <taxon>Bacteria</taxon>
        <taxon>Bacillati</taxon>
        <taxon>Bacillota</taxon>
        <taxon>Limnochordia</taxon>
        <taxon>Limnochordales</taxon>
        <taxon>Geochordaceae</taxon>
        <taxon>Carboxydichorda</taxon>
    </lineage>
</organism>
<gene>
    <name evidence="2" type="ORF">U7230_03405</name>
</gene>
<evidence type="ECO:0000313" key="2">
    <source>
        <dbReference type="EMBL" id="WRP18068.1"/>
    </source>
</evidence>
<dbReference type="Gene3D" id="3.40.50.1820">
    <property type="entry name" value="alpha/beta hydrolase"/>
    <property type="match status" value="1"/>
</dbReference>
<dbReference type="Proteomes" id="UP001332192">
    <property type="component" value="Chromosome"/>
</dbReference>
<protein>
    <submittedName>
        <fullName evidence="2">Alpha/beta hydrolase</fullName>
    </submittedName>
</protein>
<feature type="chain" id="PRO_5047078134" evidence="1">
    <location>
        <begin position="26"/>
        <end position="389"/>
    </location>
</feature>
<dbReference type="RefSeq" id="WP_324717339.1">
    <property type="nucleotide sequence ID" value="NZ_CP141615.1"/>
</dbReference>
<evidence type="ECO:0000256" key="1">
    <source>
        <dbReference type="SAM" id="SignalP"/>
    </source>
</evidence>
<dbReference type="Pfam" id="PF07224">
    <property type="entry name" value="Chlorophyllase"/>
    <property type="match status" value="1"/>
</dbReference>
<evidence type="ECO:0000313" key="3">
    <source>
        <dbReference type="Proteomes" id="UP001332192"/>
    </source>
</evidence>
<keyword evidence="1" id="KW-0732">Signal</keyword>
<dbReference type="InterPro" id="IPR017395">
    <property type="entry name" value="Chlorophyllase-like"/>
</dbReference>
<dbReference type="PANTHER" id="PTHR33428">
    <property type="entry name" value="CHLOROPHYLLASE-2, CHLOROPLASTIC"/>
    <property type="match status" value="1"/>
</dbReference>
<dbReference type="PANTHER" id="PTHR33428:SF14">
    <property type="entry name" value="CARBOXYLESTERASE TYPE B DOMAIN-CONTAINING PROTEIN"/>
    <property type="match status" value="1"/>
</dbReference>